<dbReference type="PANTHER" id="PTHR22692">
    <property type="entry name" value="MYOSIN VII, XV"/>
    <property type="match status" value="1"/>
</dbReference>
<dbReference type="CDD" id="cd01381">
    <property type="entry name" value="MYSc_Myo7"/>
    <property type="match status" value="1"/>
</dbReference>
<dbReference type="GO" id="GO:0030182">
    <property type="term" value="P:neuron differentiation"/>
    <property type="evidence" value="ECO:0007669"/>
    <property type="project" value="UniProtKB-ARBA"/>
</dbReference>
<dbReference type="Gene3D" id="2.30.30.40">
    <property type="entry name" value="SH3 Domains"/>
    <property type="match status" value="1"/>
</dbReference>
<dbReference type="InterPro" id="IPR001609">
    <property type="entry name" value="Myosin_head_motor_dom-like"/>
</dbReference>
<evidence type="ECO:0000313" key="17">
    <source>
        <dbReference type="EMBL" id="CAG9798934.1"/>
    </source>
</evidence>
<evidence type="ECO:0000256" key="3">
    <source>
        <dbReference type="ARBA" id="ARBA00022443"/>
    </source>
</evidence>
<dbReference type="InterPro" id="IPR051567">
    <property type="entry name" value="Unconventional_Myosin_ATPase"/>
</dbReference>
<accession>A0A9N9RLK5</accession>
<dbReference type="SMART" id="SM00139">
    <property type="entry name" value="MyTH4"/>
    <property type="match status" value="2"/>
</dbReference>
<reference evidence="17" key="1">
    <citation type="submission" date="2022-01" db="EMBL/GenBank/DDBJ databases">
        <authorList>
            <person name="King R."/>
        </authorList>
    </citation>
    <scope>NUCLEOTIDE SEQUENCE</scope>
</reference>
<dbReference type="GO" id="GO:0009887">
    <property type="term" value="P:animal organ morphogenesis"/>
    <property type="evidence" value="ECO:0007669"/>
    <property type="project" value="UniProtKB-ARBA"/>
</dbReference>
<dbReference type="PROSITE" id="PS51456">
    <property type="entry name" value="MYOSIN_MOTOR"/>
    <property type="match status" value="1"/>
</dbReference>
<keyword evidence="8 12" id="KW-0518">Myosin</keyword>
<dbReference type="Pfam" id="PF00784">
    <property type="entry name" value="MyTH4"/>
    <property type="match status" value="2"/>
</dbReference>
<dbReference type="SUPFAM" id="SSF54236">
    <property type="entry name" value="Ubiquitin-like"/>
    <property type="match status" value="2"/>
</dbReference>
<dbReference type="SMART" id="SM00015">
    <property type="entry name" value="IQ"/>
    <property type="match status" value="2"/>
</dbReference>
<dbReference type="Gene3D" id="1.20.120.720">
    <property type="entry name" value="Myosin VI head, motor domain, U50 subdomain"/>
    <property type="match status" value="1"/>
</dbReference>
<dbReference type="InterPro" id="IPR000299">
    <property type="entry name" value="FERM_domain"/>
</dbReference>
<dbReference type="GO" id="GO:0005737">
    <property type="term" value="C:cytoplasm"/>
    <property type="evidence" value="ECO:0007669"/>
    <property type="project" value="UniProtKB-SubCell"/>
</dbReference>
<evidence type="ECO:0000256" key="4">
    <source>
        <dbReference type="ARBA" id="ARBA00022490"/>
    </source>
</evidence>
<dbReference type="PROSITE" id="PS50096">
    <property type="entry name" value="IQ"/>
    <property type="match status" value="2"/>
</dbReference>
<evidence type="ECO:0000256" key="10">
    <source>
        <dbReference type="ARBA" id="ARBA00023203"/>
    </source>
</evidence>
<keyword evidence="3 11" id="KW-0728">SH3 domain</keyword>
<evidence type="ECO:0000259" key="16">
    <source>
        <dbReference type="PROSITE" id="PS51456"/>
    </source>
</evidence>
<dbReference type="PROSITE" id="PS50057">
    <property type="entry name" value="FERM_3"/>
    <property type="match status" value="2"/>
</dbReference>
<feature type="domain" description="MyTH4" evidence="15">
    <location>
        <begin position="978"/>
        <end position="1202"/>
    </location>
</feature>
<dbReference type="InterPro" id="IPR041793">
    <property type="entry name" value="MyoVII_FERM_C1"/>
</dbReference>
<evidence type="ECO:0000256" key="8">
    <source>
        <dbReference type="ARBA" id="ARBA00023123"/>
    </source>
</evidence>
<dbReference type="InterPro" id="IPR035963">
    <property type="entry name" value="FERM_2"/>
</dbReference>
<dbReference type="GO" id="GO:0071944">
    <property type="term" value="C:cell periphery"/>
    <property type="evidence" value="ECO:0007669"/>
    <property type="project" value="UniProtKB-ARBA"/>
</dbReference>
<feature type="domain" description="MyTH4" evidence="15">
    <location>
        <begin position="1658"/>
        <end position="1804"/>
    </location>
</feature>
<dbReference type="Gene3D" id="1.25.40.530">
    <property type="entry name" value="MyTH4 domain"/>
    <property type="match status" value="2"/>
</dbReference>
<feature type="domain" description="FERM" evidence="14">
    <location>
        <begin position="1207"/>
        <end position="1535"/>
    </location>
</feature>
<keyword evidence="10 12" id="KW-0009">Actin-binding</keyword>
<dbReference type="InterPro" id="IPR038185">
    <property type="entry name" value="MyTH4_dom_sf"/>
</dbReference>
<dbReference type="Pfam" id="PF00373">
    <property type="entry name" value="FERM_M"/>
    <property type="match status" value="1"/>
</dbReference>
<evidence type="ECO:0000256" key="5">
    <source>
        <dbReference type="ARBA" id="ARBA00022737"/>
    </source>
</evidence>
<organism evidence="17 18">
    <name type="scientific">Chironomus riparius</name>
    <dbReference type="NCBI Taxonomy" id="315576"/>
    <lineage>
        <taxon>Eukaryota</taxon>
        <taxon>Metazoa</taxon>
        <taxon>Ecdysozoa</taxon>
        <taxon>Arthropoda</taxon>
        <taxon>Hexapoda</taxon>
        <taxon>Insecta</taxon>
        <taxon>Pterygota</taxon>
        <taxon>Neoptera</taxon>
        <taxon>Endopterygota</taxon>
        <taxon>Diptera</taxon>
        <taxon>Nematocera</taxon>
        <taxon>Chironomoidea</taxon>
        <taxon>Chironomidae</taxon>
        <taxon>Chironominae</taxon>
        <taxon>Chironomus</taxon>
    </lineage>
</organism>
<dbReference type="PROSITE" id="PS51016">
    <property type="entry name" value="MYTH4"/>
    <property type="match status" value="2"/>
</dbReference>
<evidence type="ECO:0000259" key="14">
    <source>
        <dbReference type="PROSITE" id="PS50057"/>
    </source>
</evidence>
<evidence type="ECO:0000259" key="15">
    <source>
        <dbReference type="PROSITE" id="PS51016"/>
    </source>
</evidence>
<dbReference type="GO" id="GO:0005524">
    <property type="term" value="F:ATP binding"/>
    <property type="evidence" value="ECO:0007669"/>
    <property type="project" value="UniProtKB-UniRule"/>
</dbReference>
<dbReference type="Gene3D" id="3.40.850.10">
    <property type="entry name" value="Kinesin motor domain"/>
    <property type="match status" value="1"/>
</dbReference>
<dbReference type="Pfam" id="PF00063">
    <property type="entry name" value="Myosin_head"/>
    <property type="match status" value="1"/>
</dbReference>
<dbReference type="InterPro" id="IPR029071">
    <property type="entry name" value="Ubiquitin-like_domsf"/>
</dbReference>
<dbReference type="PANTHER" id="PTHR22692:SF33">
    <property type="entry name" value="MYOSIN"/>
    <property type="match status" value="1"/>
</dbReference>
<dbReference type="CDD" id="cd17092">
    <property type="entry name" value="FERM1_F1_Myosin-VII"/>
    <property type="match status" value="1"/>
</dbReference>
<feature type="domain" description="FERM" evidence="14">
    <location>
        <begin position="1810"/>
        <end position="2113"/>
    </location>
</feature>
<dbReference type="Gene3D" id="3.10.20.90">
    <property type="entry name" value="Phosphatidylinositol 3-kinase Catalytic Subunit, Chain A, domain 1"/>
    <property type="match status" value="2"/>
</dbReference>
<comment type="subcellular location">
    <subcellularLocation>
        <location evidence="1">Cytoplasm</location>
    </subcellularLocation>
</comment>
<dbReference type="Pfam" id="PF21998">
    <property type="entry name" value="FERM_C1_MyoVII"/>
    <property type="match status" value="1"/>
</dbReference>
<keyword evidence="4" id="KW-0963">Cytoplasm</keyword>
<dbReference type="Gene3D" id="1.10.10.820">
    <property type="match status" value="1"/>
</dbReference>
<proteinExistence type="inferred from homology"/>
<dbReference type="GO" id="GO:0003774">
    <property type="term" value="F:cytoskeletal motor activity"/>
    <property type="evidence" value="ECO:0007669"/>
    <property type="project" value="UniProtKB-UniRule"/>
</dbReference>
<evidence type="ECO:0000256" key="9">
    <source>
        <dbReference type="ARBA" id="ARBA00023175"/>
    </source>
</evidence>
<dbReference type="OrthoDB" id="6108017at2759"/>
<evidence type="ECO:0000256" key="12">
    <source>
        <dbReference type="PROSITE-ProRule" id="PRU00782"/>
    </source>
</evidence>
<dbReference type="InterPro" id="IPR057130">
    <property type="entry name" value="Myosin_VII_N"/>
</dbReference>
<keyword evidence="18" id="KW-1185">Reference proteome</keyword>
<dbReference type="Gene3D" id="2.30.29.30">
    <property type="entry name" value="Pleckstrin-homology domain (PH domain)/Phosphotyrosine-binding domain (PTB)"/>
    <property type="match status" value="2"/>
</dbReference>
<dbReference type="InterPro" id="IPR014352">
    <property type="entry name" value="FERM/acyl-CoA-bd_prot_sf"/>
</dbReference>
<dbReference type="InterPro" id="IPR019749">
    <property type="entry name" value="Band_41_domain"/>
</dbReference>
<dbReference type="Gene3D" id="1.20.80.10">
    <property type="match status" value="2"/>
</dbReference>
<dbReference type="EMBL" id="OU895877">
    <property type="protein sequence ID" value="CAG9798934.1"/>
    <property type="molecule type" value="Genomic_DNA"/>
</dbReference>
<keyword evidence="9 12" id="KW-0505">Motor protein</keyword>
<sequence length="2134" mass="248137">MFIYGEDCVWVKPILTKNNGEYDVPFAAKIQSTDKDRLLVTDDDGKEFWITKNQILKAMHSTSNDTVADMIALFELEEHTILRNLCMRYMKKEIYTYIGSMLVAINPYEILPIYTNNEINHYKNQNVHMHSTPHIFAIGNNAYKEMRTKNRNQCIVISGESGAGKTESTKLILQYLAAVSGKHSWIEQQVLDSNPIMEAFGNARTIRNDNSSRFGKYIDIFFNDSGAIEGAKIEHYLLEKSRIVSASKGERNYHIFYAMLAGLSKEERKRLELEDATKYNYLTCGGIIKCENRNDANEFTAIKSAMSVLSFSDEEFWEIIKLLSAILHMGNLKYKATTVQNLDACEIADSLNIARIARVLEVPQQLLNNALLQKTIFAHGERVTSSLTKEQAIEARDAFVKAIYGKCFVMIVEKINQTIYKTIKKKCSIGVLDIFGFENFGSNSFEQLCINYANENLQQFFVKYIFKLEQEEYTNEGIDWQNIEFIDNQEILDMIGLKPMNIMALINEETIFPKGSESTLVAKLHTTHGTKTIYVKPKYEDSSEFGIQHYAGNVFYNSNGFLEKNRDSFNYDLKELIMKTSNKFLLSLFSADDALDTSKKSITLSLQFRNSLEALMKTLLACDPSFVRCIKPNELQRPNILDKPLCVRQLRYSGMMETAKIRKAGFAIRHTYKDFVTRYRFLVKGITTKSDFRSAANKICTQILSSMPNYAFGKTKIFLKEQHDMLLETMRNDIYMSAIAVIQRGFRRLIFKKFMQRYRNAATVIQKNWRARAPRQRFLTMQRGFKRLQAAIHSKADANRYDNLRNSYICLQARCRGFLTRRNLLSKISEKSQRMTELGRLRVQEEQELKKANHPRWKQEAEMRFLTRLSTLNKELKIETERKSNQQYQMSIEEEDKLVDDVFSFLTELPTPVAKPRTTYTPSYKSFGTSTDDLKSNQHNNEVVSMQKGEKFQKEDLSAYTFQKFAATYFLTNVSYQFSKRTIKTSLLDLPMMMQVSAQALWITILRFMGDLGEAKYEDIEKETFSRQNVMQKITSTLGRRSQLTKEFQGILQTKHPERKLLYATLKNKNKLSREFMQLVHNSEDLQQYQEWINMRSSHLDKLHFIVGHGILREELRDEIYCQICKQLTNNPTSISFKKGWILMALCIGCFPPSLNFEPYLRQFIRTGPELYAPYCENKLDRTFQNGVRKQPPSWHEMHSSKSTEPIVVTVNLMDETSINVEIDSSSTSNEVCIAVAKAIHLKDLLGFSLFVTIEKKVMSLGCEHQFVFDAVSRCEQYAKEHGITEKNVKWQLYLQKEMFTPWYNPMTDPVSTNLIYHQLVKGFHSGDYACTTEKDIAMILALRYYAEIGSKYEKEKMMSKIADFLPISIYRKETASKWEVVAANSFIRSRCVRDNLPAIAAKEDIVFFAKITWVLKFSRFFEVLKIEDEASDTGDNVFILAINCTGVYLIDSQEQVLLELSFPEISNVTYKENEETNANATFTLITIASEILKFKSHDSFIIFKWINFLLNHLKKKSTYAVAIRSFVKELTDENVEDYLELKRGDLVMLEQTGETISNSTSMWTTGKVKDKKGYFPIDSIMILPCIEPPNKEVIALYARDGHKKVAEPRSKYNTLQRQKMHTLKFFAEQHFRPNIEITNMYGTLNTFRRQYREIWCNSREPIKSPLLMKLQGEGDRSNLAVQMFISIMKYMGDLPQSKNSISHAEQVFEIVMKDEALWDELYCQIMKQLTENNINSSEERGWDLMWLATGLLSPTQLLLKELQEFLKTRPHPVAKECLQRIQKTLKKGNRKCPPYIVEIESIRQRSIHIYHKIYFPDDTEEPFEIESSTKARDLIEQISKSFEMKSSEGFSLFVKITDKVISVPEDYYIFDFIYELIDWVKSQMPSRVDQQHIQLHYQLFFLKKMWINFTPGYDPIADDVFYFYQELPKYLNGYYKITKSEAVNNGALIYRVYFGNDKTKFQHLQGLINQLVPEDLSKDQKTDDWKKQILSVYSKQIEMTESECKLEFLKFLQNQDMFGSTFFVVNQKTINHFPPTLLIAINRNGFYIMDAKKNNLKSYSYNELSFWSSGNTYFQITFGNIMGGTKLLCETTQGYKLDDLLSSYIQHFNKKQLSINVSNRNFSKDQNIKVMIK</sequence>
<dbReference type="PROSITE" id="PS50002">
    <property type="entry name" value="SH3"/>
    <property type="match status" value="1"/>
</dbReference>
<dbReference type="InterPro" id="IPR036961">
    <property type="entry name" value="Kinesin_motor_dom_sf"/>
</dbReference>
<gene>
    <name evidence="17" type="ORF">CHIRRI_LOCUS1909</name>
</gene>
<dbReference type="SMART" id="SM00295">
    <property type="entry name" value="B41"/>
    <property type="match status" value="2"/>
</dbReference>
<dbReference type="CDD" id="cd14473">
    <property type="entry name" value="FERM_B-lobe"/>
    <property type="match status" value="2"/>
</dbReference>
<dbReference type="InterPro" id="IPR011993">
    <property type="entry name" value="PH-like_dom_sf"/>
</dbReference>
<dbReference type="Pfam" id="PF00612">
    <property type="entry name" value="IQ"/>
    <property type="match status" value="1"/>
</dbReference>
<dbReference type="CDD" id="cd17093">
    <property type="entry name" value="FERM2_F1_Myosin-VII"/>
    <property type="match status" value="1"/>
</dbReference>
<dbReference type="InterPro" id="IPR000048">
    <property type="entry name" value="IQ_motif_EF-hand-BS"/>
</dbReference>
<reference evidence="17" key="2">
    <citation type="submission" date="2022-10" db="EMBL/GenBank/DDBJ databases">
        <authorList>
            <consortium name="ENA_rothamsted_submissions"/>
            <consortium name="culmorum"/>
            <person name="King R."/>
        </authorList>
    </citation>
    <scope>NUCLEOTIDE SEQUENCE</scope>
</reference>
<dbReference type="InterPro" id="IPR036028">
    <property type="entry name" value="SH3-like_dom_sf"/>
</dbReference>
<dbReference type="InterPro" id="IPR019748">
    <property type="entry name" value="FERM_central"/>
</dbReference>
<dbReference type="PRINTS" id="PR00193">
    <property type="entry name" value="MYOSINHEAVY"/>
</dbReference>
<dbReference type="InterPro" id="IPR036106">
    <property type="entry name" value="MYSc_Myo7"/>
</dbReference>
<dbReference type="Gene3D" id="1.20.5.4820">
    <property type="match status" value="1"/>
</dbReference>
<dbReference type="SUPFAM" id="SSF50044">
    <property type="entry name" value="SH3-domain"/>
    <property type="match status" value="1"/>
</dbReference>
<evidence type="ECO:0000256" key="11">
    <source>
        <dbReference type="PROSITE-ProRule" id="PRU00192"/>
    </source>
</evidence>
<dbReference type="Gene3D" id="1.20.58.530">
    <property type="match status" value="1"/>
</dbReference>
<feature type="domain" description="Myosin motor" evidence="16">
    <location>
        <begin position="65"/>
        <end position="732"/>
    </location>
</feature>
<dbReference type="GO" id="GO:0120025">
    <property type="term" value="C:plasma membrane bounded cell projection"/>
    <property type="evidence" value="ECO:0007669"/>
    <property type="project" value="UniProtKB-ARBA"/>
</dbReference>
<dbReference type="GO" id="GO:0009888">
    <property type="term" value="P:tissue development"/>
    <property type="evidence" value="ECO:0007669"/>
    <property type="project" value="UniProtKB-ARBA"/>
</dbReference>
<dbReference type="GO" id="GO:0003779">
    <property type="term" value="F:actin binding"/>
    <property type="evidence" value="ECO:0007669"/>
    <property type="project" value="UniProtKB-KW"/>
</dbReference>
<dbReference type="FunFam" id="1.10.10.820:FF:000001">
    <property type="entry name" value="Myosin heavy chain"/>
    <property type="match status" value="1"/>
</dbReference>
<keyword evidence="7 12" id="KW-0067">ATP-binding</keyword>
<evidence type="ECO:0000256" key="2">
    <source>
        <dbReference type="ARBA" id="ARBA00008314"/>
    </source>
</evidence>
<feature type="domain" description="SH3" evidence="13">
    <location>
        <begin position="1516"/>
        <end position="1586"/>
    </location>
</feature>
<keyword evidence="6 12" id="KW-0547">Nucleotide-binding</keyword>
<feature type="region of interest" description="Actin-binding" evidence="12">
    <location>
        <begin position="612"/>
        <end position="634"/>
    </location>
</feature>
<dbReference type="SUPFAM" id="SSF50729">
    <property type="entry name" value="PH domain-like"/>
    <property type="match status" value="1"/>
</dbReference>
<feature type="binding site" evidence="12">
    <location>
        <begin position="159"/>
        <end position="166"/>
    </location>
    <ligand>
        <name>ATP</name>
        <dbReference type="ChEBI" id="CHEBI:30616"/>
    </ligand>
</feature>
<evidence type="ECO:0000256" key="7">
    <source>
        <dbReference type="ARBA" id="ARBA00022840"/>
    </source>
</evidence>
<name>A0A9N9RLK5_9DIPT</name>
<dbReference type="GO" id="GO:0016459">
    <property type="term" value="C:myosin complex"/>
    <property type="evidence" value="ECO:0007669"/>
    <property type="project" value="UniProtKB-KW"/>
</dbReference>
<evidence type="ECO:0000256" key="6">
    <source>
        <dbReference type="ARBA" id="ARBA00022741"/>
    </source>
</evidence>
<dbReference type="InterPro" id="IPR000857">
    <property type="entry name" value="MyTH4_dom"/>
</dbReference>
<protein>
    <submittedName>
        <fullName evidence="17">Uncharacterized protein</fullName>
    </submittedName>
</protein>
<dbReference type="SMART" id="SM00242">
    <property type="entry name" value="MYSc"/>
    <property type="match status" value="1"/>
</dbReference>
<evidence type="ECO:0000259" key="13">
    <source>
        <dbReference type="PROSITE" id="PS50002"/>
    </source>
</evidence>
<dbReference type="InterPro" id="IPR027417">
    <property type="entry name" value="P-loop_NTPase"/>
</dbReference>
<dbReference type="Pfam" id="PF24123">
    <property type="entry name" value="Myosin_VII_N"/>
    <property type="match status" value="1"/>
</dbReference>
<dbReference type="Pfam" id="PF21989">
    <property type="entry name" value="RA_2"/>
    <property type="match status" value="2"/>
</dbReference>
<dbReference type="InterPro" id="IPR001452">
    <property type="entry name" value="SH3_domain"/>
</dbReference>
<evidence type="ECO:0000313" key="18">
    <source>
        <dbReference type="Proteomes" id="UP001153620"/>
    </source>
</evidence>
<comment type="similarity">
    <text evidence="2 12">Belongs to the TRAFAC class myosin-kinesin ATPase superfamily. Myosin family.</text>
</comment>
<dbReference type="SUPFAM" id="SSF52540">
    <property type="entry name" value="P-loop containing nucleoside triphosphate hydrolases"/>
    <property type="match status" value="1"/>
</dbReference>
<dbReference type="Proteomes" id="UP001153620">
    <property type="component" value="Chromosome 1"/>
</dbReference>
<keyword evidence="5" id="KW-0677">Repeat</keyword>
<evidence type="ECO:0000256" key="1">
    <source>
        <dbReference type="ARBA" id="ARBA00004496"/>
    </source>
</evidence>
<dbReference type="SUPFAM" id="SSF47031">
    <property type="entry name" value="Second domain of FERM"/>
    <property type="match status" value="2"/>
</dbReference>